<dbReference type="InterPro" id="IPR026841">
    <property type="entry name" value="Aur1/Ipt1"/>
</dbReference>
<proteinExistence type="predicted"/>
<keyword evidence="4" id="KW-1185">Reference proteome</keyword>
<sequence>MLRFAQRYAAFVLAYWAASVGVYFLCFGSVANISTSFLESAAGLFNARVVLALTGISILILVAGRGRYDFRKLLPVLIIALAQIPFFSAFHMNKVCIPEIVAFWADPAFADLDRALHGGQDAFRLYHGMLGGIIPESLIVTVYFPVWVAVAYIYPAVIAAIEKDETRAIRHIRLHAVIWILLGNLMATVFSSAGPVFFELVTGRGDFDYVNAFLREDRAVFAGVIELQNKLWIEHSGGALGTGISAFPSLHVGAAMLPLLWLVDRFGWRGLIGAVFPLLIQYGSVVTGFHYAVDGYASAVIACLCLVVLRQMQAGRVSGAGEPARGR</sequence>
<protein>
    <recommendedName>
        <fullName evidence="2">Inositolphosphotransferase Aur1/Ipt1 domain-containing protein</fullName>
    </recommendedName>
</protein>
<dbReference type="RefSeq" id="WP_165046616.1">
    <property type="nucleotide sequence ID" value="NZ_JAALFE010000001.1"/>
</dbReference>
<keyword evidence="1" id="KW-1133">Transmembrane helix</keyword>
<comment type="caution">
    <text evidence="3">The sequence shown here is derived from an EMBL/GenBank/DDBJ whole genome shotgun (WGS) entry which is preliminary data.</text>
</comment>
<evidence type="ECO:0000313" key="4">
    <source>
        <dbReference type="Proteomes" id="UP000474758"/>
    </source>
</evidence>
<feature type="transmembrane region" description="Helical" evidence="1">
    <location>
        <begin position="73"/>
        <end position="92"/>
    </location>
</feature>
<feature type="transmembrane region" description="Helical" evidence="1">
    <location>
        <begin position="266"/>
        <end position="283"/>
    </location>
</feature>
<feature type="transmembrane region" description="Helical" evidence="1">
    <location>
        <begin position="12"/>
        <end position="33"/>
    </location>
</feature>
<accession>A0A6M1U0B9</accession>
<organism evidence="3 4">
    <name type="scientific">Paragemmobacter kunshanensis</name>
    <dbReference type="NCBI Taxonomy" id="2583234"/>
    <lineage>
        <taxon>Bacteria</taxon>
        <taxon>Pseudomonadati</taxon>
        <taxon>Pseudomonadota</taxon>
        <taxon>Alphaproteobacteria</taxon>
        <taxon>Rhodobacterales</taxon>
        <taxon>Paracoccaceae</taxon>
        <taxon>Paragemmobacter</taxon>
    </lineage>
</organism>
<feature type="transmembrane region" description="Helical" evidence="1">
    <location>
        <begin position="289"/>
        <end position="309"/>
    </location>
</feature>
<feature type="domain" description="Inositolphosphotransferase Aur1/Ipt1" evidence="2">
    <location>
        <begin position="154"/>
        <end position="306"/>
    </location>
</feature>
<evidence type="ECO:0000259" key="2">
    <source>
        <dbReference type="Pfam" id="PF14378"/>
    </source>
</evidence>
<dbReference type="EMBL" id="JAALFE010000001">
    <property type="protein sequence ID" value="NGQ89525.1"/>
    <property type="molecule type" value="Genomic_DNA"/>
</dbReference>
<feature type="transmembrane region" description="Helical" evidence="1">
    <location>
        <begin position="239"/>
        <end position="259"/>
    </location>
</feature>
<keyword evidence="1" id="KW-0472">Membrane</keyword>
<feature type="transmembrane region" description="Helical" evidence="1">
    <location>
        <begin position="138"/>
        <end position="161"/>
    </location>
</feature>
<dbReference type="AlphaFoldDB" id="A0A6M1U0B9"/>
<evidence type="ECO:0000256" key="1">
    <source>
        <dbReference type="SAM" id="Phobius"/>
    </source>
</evidence>
<keyword evidence="1" id="KW-0812">Transmembrane</keyword>
<gene>
    <name evidence="3" type="ORF">G5V65_01350</name>
</gene>
<feature type="transmembrane region" description="Helical" evidence="1">
    <location>
        <begin position="45"/>
        <end position="64"/>
    </location>
</feature>
<reference evidence="3 4" key="1">
    <citation type="submission" date="2020-02" db="EMBL/GenBank/DDBJ databases">
        <title>Rhodobacter translucens sp. nov., a novel bacterium isolated from activated sludge.</title>
        <authorList>
            <person name="Liu J."/>
        </authorList>
    </citation>
    <scope>NUCLEOTIDE SEQUENCE [LARGE SCALE GENOMIC DNA]</scope>
    <source>
        <strain evidence="3 4">HX-7-19</strain>
    </source>
</reference>
<evidence type="ECO:0000313" key="3">
    <source>
        <dbReference type="EMBL" id="NGQ89525.1"/>
    </source>
</evidence>
<dbReference type="Pfam" id="PF14378">
    <property type="entry name" value="PAP2_3"/>
    <property type="match status" value="1"/>
</dbReference>
<dbReference type="GO" id="GO:0016020">
    <property type="term" value="C:membrane"/>
    <property type="evidence" value="ECO:0007669"/>
    <property type="project" value="UniProtKB-SubCell"/>
</dbReference>
<dbReference type="Proteomes" id="UP000474758">
    <property type="component" value="Unassembled WGS sequence"/>
</dbReference>
<feature type="transmembrane region" description="Helical" evidence="1">
    <location>
        <begin position="173"/>
        <end position="198"/>
    </location>
</feature>
<name>A0A6M1U0B9_9RHOB</name>